<sequence length="46" mass="5223">MTIEYRKWIFTGPESGKDGKGTRQMAALRWTGLTDGRGQHTNERSP</sequence>
<protein>
    <submittedName>
        <fullName evidence="1">Uncharacterized protein</fullName>
    </submittedName>
</protein>
<dbReference type="EMBL" id="JAUTBA010000001">
    <property type="protein sequence ID" value="MDQ1152764.1"/>
    <property type="molecule type" value="Genomic_DNA"/>
</dbReference>
<gene>
    <name evidence="1" type="ORF">QE382_004748</name>
</gene>
<proteinExistence type="predicted"/>
<evidence type="ECO:0000313" key="1">
    <source>
        <dbReference type="EMBL" id="MDQ1152764.1"/>
    </source>
</evidence>
<evidence type="ECO:0000313" key="2">
    <source>
        <dbReference type="Proteomes" id="UP001244640"/>
    </source>
</evidence>
<dbReference type="Proteomes" id="UP001244640">
    <property type="component" value="Unassembled WGS sequence"/>
</dbReference>
<reference evidence="1 2" key="1">
    <citation type="submission" date="2023-07" db="EMBL/GenBank/DDBJ databases">
        <title>Functional and genomic diversity of the sorghum phyllosphere microbiome.</title>
        <authorList>
            <person name="Shade A."/>
        </authorList>
    </citation>
    <scope>NUCLEOTIDE SEQUENCE [LARGE SCALE GENOMIC DNA]</scope>
    <source>
        <strain evidence="1 2">SORGH_AS_0892</strain>
    </source>
</reference>
<dbReference type="RefSeq" id="WP_307187968.1">
    <property type="nucleotide sequence ID" value="NZ_JAUTBA010000001.1"/>
</dbReference>
<keyword evidence="2" id="KW-1185">Reference proteome</keyword>
<comment type="caution">
    <text evidence="1">The sequence shown here is derived from an EMBL/GenBank/DDBJ whole genome shotgun (WGS) entry which is preliminary data.</text>
</comment>
<accession>A0ABU0UD34</accession>
<organism evidence="1 2">
    <name type="scientific">Sphingobacterium zeae</name>
    <dbReference type="NCBI Taxonomy" id="1776859"/>
    <lineage>
        <taxon>Bacteria</taxon>
        <taxon>Pseudomonadati</taxon>
        <taxon>Bacteroidota</taxon>
        <taxon>Sphingobacteriia</taxon>
        <taxon>Sphingobacteriales</taxon>
        <taxon>Sphingobacteriaceae</taxon>
        <taxon>Sphingobacterium</taxon>
    </lineage>
</organism>
<name>A0ABU0UD34_9SPHI</name>